<dbReference type="AlphaFoldDB" id="A0A062VGY3"/>
<feature type="transmembrane region" description="Helical" evidence="12">
    <location>
        <begin position="17"/>
        <end position="37"/>
    </location>
</feature>
<dbReference type="PANTHER" id="PTHR23289:SF2">
    <property type="entry name" value="CYTOCHROME C OXIDASE ASSEMBLY PROTEIN COX15 HOMOLOG"/>
    <property type="match status" value="1"/>
</dbReference>
<dbReference type="GO" id="GO:0120547">
    <property type="term" value="F:heme A synthase activity"/>
    <property type="evidence" value="ECO:0007669"/>
    <property type="project" value="UniProtKB-EC"/>
</dbReference>
<evidence type="ECO:0000256" key="3">
    <source>
        <dbReference type="ARBA" id="ARBA00022692"/>
    </source>
</evidence>
<dbReference type="HAMAP" id="MF_01665">
    <property type="entry name" value="HemeA_synth_type2"/>
    <property type="match status" value="1"/>
</dbReference>
<comment type="cofactor">
    <cofactor evidence="1 12">
        <name>heme b</name>
        <dbReference type="ChEBI" id="CHEBI:60344"/>
    </cofactor>
</comment>
<dbReference type="GO" id="GO:0046872">
    <property type="term" value="F:metal ion binding"/>
    <property type="evidence" value="ECO:0007669"/>
    <property type="project" value="UniProtKB-KW"/>
</dbReference>
<keyword evidence="8 12" id="KW-0350">Heme biosynthesis</keyword>
<dbReference type="PATRIC" id="fig|1280954.3.peg.3173"/>
<comment type="subunit">
    <text evidence="12">Interacts with CtaB.</text>
</comment>
<comment type="pathway">
    <text evidence="10 12">Porphyrin-containing compound metabolism; heme A biosynthesis; heme A from heme O: step 1/1.</text>
</comment>
<keyword evidence="14" id="KW-1185">Reference proteome</keyword>
<protein>
    <recommendedName>
        <fullName evidence="12">Heme A synthase</fullName>
        <shortName evidence="12">HAS</shortName>
        <ecNumber evidence="12">1.17.99.9</ecNumber>
    </recommendedName>
    <alternativeName>
        <fullName evidence="12">Cytochrome aa3-controlling protein</fullName>
    </alternativeName>
</protein>
<proteinExistence type="inferred from homology"/>
<evidence type="ECO:0000256" key="12">
    <source>
        <dbReference type="HAMAP-Rule" id="MF_01665"/>
    </source>
</evidence>
<comment type="function">
    <text evidence="12">Catalyzes the conversion of heme O to heme A by two successive hydroxylations of the methyl group at C8. The first hydroxylation forms heme I, the second hydroxylation results in an unstable dihydroxymethyl group, which spontaneously dehydrates, resulting in the formyl group of heme A.</text>
</comment>
<evidence type="ECO:0000256" key="4">
    <source>
        <dbReference type="ARBA" id="ARBA00022723"/>
    </source>
</evidence>
<feature type="transmembrane region" description="Helical" evidence="12">
    <location>
        <begin position="129"/>
        <end position="147"/>
    </location>
</feature>
<dbReference type="GO" id="GO:0005886">
    <property type="term" value="C:plasma membrane"/>
    <property type="evidence" value="ECO:0007669"/>
    <property type="project" value="UniProtKB-SubCell"/>
</dbReference>
<feature type="transmembrane region" description="Helical" evidence="12">
    <location>
        <begin position="197"/>
        <end position="221"/>
    </location>
</feature>
<comment type="similarity">
    <text evidence="12">Belongs to the COX15/CtaA family. Type 2 subfamily.</text>
</comment>
<comment type="subcellular location">
    <subcellularLocation>
        <location evidence="12">Cell membrane</location>
        <topology evidence="12">Multi-pass membrane protein</topology>
    </subcellularLocation>
    <subcellularLocation>
        <location evidence="2">Membrane</location>
        <topology evidence="2">Multi-pass membrane protein</topology>
    </subcellularLocation>
</comment>
<feature type="transmembrane region" description="Helical" evidence="12">
    <location>
        <begin position="318"/>
        <end position="336"/>
    </location>
</feature>
<dbReference type="OrthoDB" id="9793156at2"/>
<comment type="caution">
    <text evidence="13">The sequence shown here is derived from an EMBL/GenBank/DDBJ whole genome shotgun (WGS) entry which is preliminary data.</text>
</comment>
<sequence length="349" mass="38108">MTASAISPVAAGWIRRWLILLGLMVYAIILVGGATRLTDSGLSITEWNPVSGALPPMSEADWLIEFEKYRATTQYQLTNAGMSLSEFQFIFWWEWGHRQIGRLIGLVAVAGFAVFAWRRWLGRGLGLKLVGLIALGGLQGAIGWWMVSSGIGDTDRVAVAPYRLMTHFTLALIILAVITWLWLDLGPQKREGAPKGARGAALTLMLLIFVQMAAGALVAGLDAGRTYTDWPLMAGEVFPSHYLHAELGIRSFFEGREATQFNHRLLAYILWAGSLAAAWAFRKTAVRREFAFLAVLVSAQAAWGILTLLNAAPMGLALVHQGLGVVTTLWAVYTVWRAGGPETRLSPSA</sequence>
<evidence type="ECO:0000256" key="10">
    <source>
        <dbReference type="ARBA" id="ARBA00044501"/>
    </source>
</evidence>
<evidence type="ECO:0000256" key="7">
    <source>
        <dbReference type="ARBA" id="ARBA00023004"/>
    </source>
</evidence>
<feature type="transmembrane region" description="Helical" evidence="12">
    <location>
        <begin position="290"/>
        <end position="312"/>
    </location>
</feature>
<keyword evidence="4 12" id="KW-0479">Metal-binding</keyword>
<dbReference type="Proteomes" id="UP000027100">
    <property type="component" value="Unassembled WGS sequence"/>
</dbReference>
<organism evidence="13 14">
    <name type="scientific">Hyphomonas polymorpha PS728</name>
    <dbReference type="NCBI Taxonomy" id="1280954"/>
    <lineage>
        <taxon>Bacteria</taxon>
        <taxon>Pseudomonadati</taxon>
        <taxon>Pseudomonadota</taxon>
        <taxon>Alphaproteobacteria</taxon>
        <taxon>Hyphomonadales</taxon>
        <taxon>Hyphomonadaceae</taxon>
        <taxon>Hyphomonas</taxon>
    </lineage>
</organism>
<evidence type="ECO:0000256" key="6">
    <source>
        <dbReference type="ARBA" id="ARBA00023002"/>
    </source>
</evidence>
<dbReference type="GO" id="GO:0006784">
    <property type="term" value="P:heme A biosynthetic process"/>
    <property type="evidence" value="ECO:0007669"/>
    <property type="project" value="UniProtKB-UniRule"/>
</dbReference>
<dbReference type="InterPro" id="IPR003780">
    <property type="entry name" value="COX15/CtaA_fam"/>
</dbReference>
<feature type="transmembrane region" description="Helical" evidence="12">
    <location>
        <begin position="100"/>
        <end position="117"/>
    </location>
</feature>
<feature type="binding site" description="axial binding residue" evidence="12">
    <location>
        <position position="320"/>
    </location>
    <ligand>
        <name>heme</name>
        <dbReference type="ChEBI" id="CHEBI:30413"/>
    </ligand>
    <ligandPart>
        <name>Fe</name>
        <dbReference type="ChEBI" id="CHEBI:18248"/>
    </ligandPart>
</feature>
<dbReference type="UniPathway" id="UPA00269">
    <property type="reaction ID" value="UER00713"/>
</dbReference>
<comment type="catalytic activity">
    <reaction evidence="11">
        <text>Fe(II)-heme o + 2 A + H2O = Fe(II)-heme a + 2 AH2</text>
        <dbReference type="Rhea" id="RHEA:63388"/>
        <dbReference type="ChEBI" id="CHEBI:13193"/>
        <dbReference type="ChEBI" id="CHEBI:15377"/>
        <dbReference type="ChEBI" id="CHEBI:17499"/>
        <dbReference type="ChEBI" id="CHEBI:60530"/>
        <dbReference type="ChEBI" id="CHEBI:61715"/>
        <dbReference type="EC" id="1.17.99.9"/>
    </reaction>
    <physiologicalReaction direction="left-to-right" evidence="11">
        <dbReference type="Rhea" id="RHEA:63389"/>
    </physiologicalReaction>
</comment>
<dbReference type="PANTHER" id="PTHR23289">
    <property type="entry name" value="CYTOCHROME C OXIDASE ASSEMBLY PROTEIN COX15"/>
    <property type="match status" value="1"/>
</dbReference>
<evidence type="ECO:0000256" key="8">
    <source>
        <dbReference type="ARBA" id="ARBA00023133"/>
    </source>
</evidence>
<dbReference type="RefSeq" id="WP_035600828.1">
    <property type="nucleotide sequence ID" value="NZ_ARYM01000022.1"/>
</dbReference>
<dbReference type="eggNOG" id="COG1612">
    <property type="taxonomic scope" value="Bacteria"/>
</dbReference>
<keyword evidence="5 12" id="KW-1133">Transmembrane helix</keyword>
<feature type="binding site" description="axial binding residue" evidence="12">
    <location>
        <position position="263"/>
    </location>
    <ligand>
        <name>heme</name>
        <dbReference type="ChEBI" id="CHEBI:30413"/>
    </ligand>
    <ligandPart>
        <name>Fe</name>
        <dbReference type="ChEBI" id="CHEBI:18248"/>
    </ligandPart>
</feature>
<dbReference type="InterPro" id="IPR023754">
    <property type="entry name" value="HemeA_Synthase_type2"/>
</dbReference>
<keyword evidence="12" id="KW-1003">Cell membrane</keyword>
<evidence type="ECO:0000313" key="14">
    <source>
        <dbReference type="Proteomes" id="UP000027100"/>
    </source>
</evidence>
<accession>A0A062VGY3</accession>
<dbReference type="EMBL" id="ARYM01000022">
    <property type="protein sequence ID" value="KCZ97276.1"/>
    <property type="molecule type" value="Genomic_DNA"/>
</dbReference>
<gene>
    <name evidence="12" type="primary">ctaA</name>
    <name evidence="13" type="ORF">HPO_15703</name>
</gene>
<keyword evidence="3 12" id="KW-0812">Transmembrane</keyword>
<evidence type="ECO:0000256" key="9">
    <source>
        <dbReference type="ARBA" id="ARBA00023136"/>
    </source>
</evidence>
<keyword evidence="6 12" id="KW-0560">Oxidoreductase</keyword>
<evidence type="ECO:0000256" key="11">
    <source>
        <dbReference type="ARBA" id="ARBA00048044"/>
    </source>
</evidence>
<evidence type="ECO:0000313" key="13">
    <source>
        <dbReference type="EMBL" id="KCZ97276.1"/>
    </source>
</evidence>
<evidence type="ECO:0000256" key="2">
    <source>
        <dbReference type="ARBA" id="ARBA00004141"/>
    </source>
</evidence>
<evidence type="ECO:0000256" key="5">
    <source>
        <dbReference type="ARBA" id="ARBA00022989"/>
    </source>
</evidence>
<dbReference type="Pfam" id="PF02628">
    <property type="entry name" value="COX15-CtaA"/>
    <property type="match status" value="1"/>
</dbReference>
<evidence type="ECO:0000256" key="1">
    <source>
        <dbReference type="ARBA" id="ARBA00001970"/>
    </source>
</evidence>
<feature type="transmembrane region" description="Helical" evidence="12">
    <location>
        <begin position="265"/>
        <end position="281"/>
    </location>
</feature>
<dbReference type="EC" id="1.17.99.9" evidence="12"/>
<feature type="transmembrane region" description="Helical" evidence="12">
    <location>
        <begin position="167"/>
        <end position="185"/>
    </location>
</feature>
<keyword evidence="7 12" id="KW-0408">Iron</keyword>
<name>A0A062VGY3_9PROT</name>
<keyword evidence="9 12" id="KW-0472">Membrane</keyword>
<dbReference type="STRING" id="1280954.HPO_15703"/>
<reference evidence="13 14" key="1">
    <citation type="journal article" date="2014" name="Antonie Van Leeuwenhoek">
        <title>Hyphomonas beringensis sp. nov. and Hyphomonas chukchiensis sp. nov., isolated from surface seawater of the Bering Sea and Chukchi Sea.</title>
        <authorList>
            <person name="Li C."/>
            <person name="Lai Q."/>
            <person name="Li G."/>
            <person name="Dong C."/>
            <person name="Wang J."/>
            <person name="Liao Y."/>
            <person name="Shao Z."/>
        </authorList>
    </citation>
    <scope>NUCLEOTIDE SEQUENCE [LARGE SCALE GENOMIC DNA]</scope>
    <source>
        <strain evidence="13 14">PS728</strain>
    </source>
</reference>